<dbReference type="EMBL" id="JACCBX010000001">
    <property type="protein sequence ID" value="NYE03867.1"/>
    <property type="molecule type" value="Genomic_DNA"/>
</dbReference>
<gene>
    <name evidence="2" type="ORF">F4694_000586</name>
</gene>
<dbReference type="InterPro" id="IPR011050">
    <property type="entry name" value="Pectin_lyase_fold/virulence"/>
</dbReference>
<dbReference type="SUPFAM" id="SSF51126">
    <property type="entry name" value="Pectin lyase-like"/>
    <property type="match status" value="1"/>
</dbReference>
<evidence type="ECO:0000313" key="3">
    <source>
        <dbReference type="Proteomes" id="UP000548423"/>
    </source>
</evidence>
<dbReference type="InterPro" id="IPR006626">
    <property type="entry name" value="PbH1"/>
</dbReference>
<dbReference type="Proteomes" id="UP000548423">
    <property type="component" value="Unassembled WGS sequence"/>
</dbReference>
<accession>A0A852T7U1</accession>
<dbReference type="InterPro" id="IPR012334">
    <property type="entry name" value="Pectin_lyas_fold"/>
</dbReference>
<dbReference type="Gene3D" id="2.160.20.10">
    <property type="entry name" value="Single-stranded right-handed beta-helix, Pectin lyase-like"/>
    <property type="match status" value="2"/>
</dbReference>
<reference evidence="3" key="2">
    <citation type="submission" date="2020-08" db="EMBL/GenBank/DDBJ databases">
        <title>The Agave Microbiome: Exploring the role of microbial communities in plant adaptations to desert environments.</title>
        <authorList>
            <person name="Partida-Martinez L.P."/>
        </authorList>
    </citation>
    <scope>NUCLEOTIDE SEQUENCE [LARGE SCALE GENOMIC DNA]</scope>
    <source>
        <strain evidence="3">AT2.8</strain>
    </source>
</reference>
<reference evidence="3" key="1">
    <citation type="submission" date="2020-07" db="EMBL/GenBank/DDBJ databases">
        <authorList>
            <person name="Partida-Martinez L."/>
            <person name="Huntemann M."/>
            <person name="Clum A."/>
            <person name="Wang J."/>
            <person name="Palaniappan K."/>
            <person name="Ritter S."/>
            <person name="Chen I.-M."/>
            <person name="Stamatis D."/>
            <person name="Reddy T."/>
            <person name="O'Malley R."/>
            <person name="Daum C."/>
            <person name="Shapiro N."/>
            <person name="Ivanova N."/>
            <person name="Kyrpides N."/>
            <person name="Woyke T."/>
        </authorList>
    </citation>
    <scope>NUCLEOTIDE SEQUENCE [LARGE SCALE GENOMIC DNA]</scope>
    <source>
        <strain evidence="3">AT2.8</strain>
    </source>
</reference>
<evidence type="ECO:0000313" key="2">
    <source>
        <dbReference type="EMBL" id="NYE03867.1"/>
    </source>
</evidence>
<dbReference type="AlphaFoldDB" id="A0A852T7U1"/>
<comment type="caution">
    <text evidence="2">The sequence shown here is derived from an EMBL/GenBank/DDBJ whole genome shotgun (WGS) entry which is preliminary data.</text>
</comment>
<protein>
    <recommendedName>
        <fullName evidence="1">Right handed beta helix domain-containing protein</fullName>
    </recommendedName>
</protein>
<name>A0A852T7U1_9BACI</name>
<dbReference type="InterPro" id="IPR039448">
    <property type="entry name" value="Beta_helix"/>
</dbReference>
<dbReference type="SMART" id="SM00710">
    <property type="entry name" value="PbH1"/>
    <property type="match status" value="5"/>
</dbReference>
<sequence length="664" mass="72178">MTYVIQLANWGIHNDGTHPKETTNGINNALIWAANEGFNTVVIPNGTYLIYGIGTNPNVICKNGIHVPSNMHLKLSGNTVLKIEPNGGFTYSVISVGNKENVKISGGKIAGDRNNHVYYLTQNMESGGIDNNGKPIADSTKIRTVGYFDQASQSDKFPVPRYYAEKSGITTTTFDAFYYDINNVYLGKQTSLAFNTGILSGYPAGTKKIKIVVNQPDPTHASIKIKNGLWMEDDFGYGIDIKYSKNVRIDNVELYDLTGDGLYVGVDGVTNGNPPSDNVVVNNCKIYNCRRQGISAVGVINSIIKKCEIYGTNGVSPQYGIDVESAKNENVTIAECYVHDNVGGGIHFYSGNHTTCFNNRVENNNLSVGYTDYCKIQNNTLISSSIVPIWLTDGGDPIDLIIQGNVVIDGNISIPNITRPSLIGNKIIRGQISFSGTRQGYSANNDIVADTASIDYGFKIFNNAVVHSVGDNIIGEFTNASVYSTGNSTSTVVFDNLSIKSHRQAIKTSGNETIFNNLFVDKEFVINTNTDEASLVGRVLFNGGVIKNLTKTWKAIGSTTNVRYTNVKIITSINVIYLWGSNAKMDVMDNIIEIPENHTSDIIRLDAASSGLLIGNKLIKKAGTTGKGIVTANSSALSKIWNNYLIGCTINNKTTDDVRNNIVF</sequence>
<proteinExistence type="predicted"/>
<organism evidence="2 3">
    <name type="scientific">Neobacillus niacini</name>
    <dbReference type="NCBI Taxonomy" id="86668"/>
    <lineage>
        <taxon>Bacteria</taxon>
        <taxon>Bacillati</taxon>
        <taxon>Bacillota</taxon>
        <taxon>Bacilli</taxon>
        <taxon>Bacillales</taxon>
        <taxon>Bacillaceae</taxon>
        <taxon>Neobacillus</taxon>
    </lineage>
</organism>
<feature type="domain" description="Right handed beta helix" evidence="1">
    <location>
        <begin position="235"/>
        <end position="381"/>
    </location>
</feature>
<evidence type="ECO:0000259" key="1">
    <source>
        <dbReference type="Pfam" id="PF13229"/>
    </source>
</evidence>
<dbReference type="Pfam" id="PF13229">
    <property type="entry name" value="Beta_helix"/>
    <property type="match status" value="1"/>
</dbReference>